<protein>
    <submittedName>
        <fullName evidence="1">Tag-280 protein</fullName>
    </submittedName>
</protein>
<dbReference type="PANTHER" id="PTHR13411:SF6">
    <property type="entry name" value="PLASMINOGEN RECEPTOR (KT)"/>
    <property type="match status" value="1"/>
</dbReference>
<accession>A0A8R1UDB3</accession>
<dbReference type="InterPro" id="IPR019319">
    <property type="entry name" value="Plg-R(KT)"/>
</dbReference>
<organism evidence="1 2">
    <name type="scientific">Pristionchus pacificus</name>
    <name type="common">Parasitic nematode worm</name>
    <dbReference type="NCBI Taxonomy" id="54126"/>
    <lineage>
        <taxon>Eukaryota</taxon>
        <taxon>Metazoa</taxon>
        <taxon>Ecdysozoa</taxon>
        <taxon>Nematoda</taxon>
        <taxon>Chromadorea</taxon>
        <taxon>Rhabditida</taxon>
        <taxon>Rhabditina</taxon>
        <taxon>Diplogasteromorpha</taxon>
        <taxon>Diplogasteroidea</taxon>
        <taxon>Neodiplogasteridae</taxon>
        <taxon>Pristionchus</taxon>
    </lineage>
</organism>
<keyword evidence="2" id="KW-1185">Reference proteome</keyword>
<reference evidence="1" key="2">
    <citation type="submission" date="2022-06" db="UniProtKB">
        <authorList>
            <consortium name="EnsemblMetazoa"/>
        </authorList>
    </citation>
    <scope>IDENTIFICATION</scope>
    <source>
        <strain evidence="1">PS312</strain>
    </source>
</reference>
<evidence type="ECO:0000313" key="2">
    <source>
        <dbReference type="Proteomes" id="UP000005239"/>
    </source>
</evidence>
<dbReference type="EnsemblMetazoa" id="PPA21357.1">
    <property type="protein sequence ID" value="PPA21357.1"/>
    <property type="gene ID" value="WBGene00110911"/>
</dbReference>
<gene>
    <name evidence="1" type="primary">WBGene00110911</name>
</gene>
<name>A0A2A6B857_PRIPA</name>
<dbReference type="GO" id="GO:0005886">
    <property type="term" value="C:plasma membrane"/>
    <property type="evidence" value="ECO:0007669"/>
    <property type="project" value="InterPro"/>
</dbReference>
<reference evidence="2" key="1">
    <citation type="journal article" date="2008" name="Nat. Genet.">
        <title>The Pristionchus pacificus genome provides a unique perspective on nematode lifestyle and parasitism.</title>
        <authorList>
            <person name="Dieterich C."/>
            <person name="Clifton S.W."/>
            <person name="Schuster L.N."/>
            <person name="Chinwalla A."/>
            <person name="Delehaunty K."/>
            <person name="Dinkelacker I."/>
            <person name="Fulton L."/>
            <person name="Fulton R."/>
            <person name="Godfrey J."/>
            <person name="Minx P."/>
            <person name="Mitreva M."/>
            <person name="Roeseler W."/>
            <person name="Tian H."/>
            <person name="Witte H."/>
            <person name="Yang S.P."/>
            <person name="Wilson R.K."/>
            <person name="Sommer R.J."/>
        </authorList>
    </citation>
    <scope>NUCLEOTIDE SEQUENCE [LARGE SCALE GENOMIC DNA]</scope>
    <source>
        <strain evidence="2">PS312</strain>
    </source>
</reference>
<sequence>MNGLLMGQNNAKLDFAAIERQQQAQFESKLAAVDLAFARKQALDTTRRGEMYAWECVSVGTCCAALAYGALFMNRKYYIPLMAPLICYVGFRYENEHGKQLETVMNNAERLLKESPELFARPGGPITVSELERLRGQISSLMGQSNVKLDASAIEKQRQDQLEYELAKTDLTFVRNHALDIADRRERFAWESLATGTLLAALCVWGSFMKRKDFIIPCVPLVLGAGYRYENSYGEQLETLRDNAERLLQESPQLLTRPGGPITMAEIDRLRGQISLMGQSNVKLDASSIERQQLAQFESQLAAADLAFARKQAIELARHRRLLRWEVAGACSLVAVCFGAGVMMRRRDIFLIPFVPPLIIAGYRFDAVYGDALEGVRNNAERLLKESPELFVSPGGPITVSDIDRLRAQMYGST</sequence>
<dbReference type="GO" id="GO:0010756">
    <property type="term" value="P:positive regulation of plasminogen activation"/>
    <property type="evidence" value="ECO:0000318"/>
    <property type="project" value="GO_Central"/>
</dbReference>
<dbReference type="Proteomes" id="UP000005239">
    <property type="component" value="Unassembled WGS sequence"/>
</dbReference>
<dbReference type="Pfam" id="PF10166">
    <property type="entry name" value="DUF2368"/>
    <property type="match status" value="3"/>
</dbReference>
<evidence type="ECO:0000313" key="1">
    <source>
        <dbReference type="EnsemblMetazoa" id="PPA21357.1"/>
    </source>
</evidence>
<dbReference type="AlphaFoldDB" id="A0A2A6B857"/>
<accession>A0A2A6B857</accession>
<dbReference type="PANTHER" id="PTHR13411">
    <property type="entry name" value="PLASMINOGEN RECEPTOR (KT)"/>
    <property type="match status" value="1"/>
</dbReference>
<proteinExistence type="predicted"/>